<evidence type="ECO:0000256" key="3">
    <source>
        <dbReference type="SAM" id="Coils"/>
    </source>
</evidence>
<dbReference type="InterPro" id="IPR000048">
    <property type="entry name" value="IQ_motif_EF-hand-BS"/>
</dbReference>
<dbReference type="InParanoid" id="D7FVE2"/>
<dbReference type="InterPro" id="IPR050576">
    <property type="entry name" value="Cilia_flagella_integrity"/>
</dbReference>
<feature type="region of interest" description="Disordered" evidence="4">
    <location>
        <begin position="823"/>
        <end position="851"/>
    </location>
</feature>
<protein>
    <submittedName>
        <fullName evidence="5">Hypothetical leucine rich repeat protein</fullName>
    </submittedName>
</protein>
<dbReference type="Proteomes" id="UP000002630">
    <property type="component" value="Linkage Group LG17"/>
</dbReference>
<dbReference type="Pfam" id="PF00612">
    <property type="entry name" value="IQ"/>
    <property type="match status" value="1"/>
</dbReference>
<feature type="compositionally biased region" description="Basic and acidic residues" evidence="4">
    <location>
        <begin position="1202"/>
        <end position="1214"/>
    </location>
</feature>
<keyword evidence="2" id="KW-0677">Repeat</keyword>
<evidence type="ECO:0000256" key="4">
    <source>
        <dbReference type="SAM" id="MobiDB-lite"/>
    </source>
</evidence>
<dbReference type="SMART" id="SM00015">
    <property type="entry name" value="IQ"/>
    <property type="match status" value="2"/>
</dbReference>
<name>D7FVE2_ECTSI</name>
<feature type="coiled-coil region" evidence="3">
    <location>
        <begin position="78"/>
        <end position="141"/>
    </location>
</feature>
<feature type="compositionally biased region" description="Polar residues" evidence="4">
    <location>
        <begin position="1185"/>
        <end position="1201"/>
    </location>
</feature>
<dbReference type="PROSITE" id="PS50096">
    <property type="entry name" value="IQ"/>
    <property type="match status" value="1"/>
</dbReference>
<feature type="region of interest" description="Disordered" evidence="4">
    <location>
        <begin position="1263"/>
        <end position="1358"/>
    </location>
</feature>
<feature type="compositionally biased region" description="Basic and acidic residues" evidence="4">
    <location>
        <begin position="359"/>
        <end position="373"/>
    </location>
</feature>
<keyword evidence="3" id="KW-0175">Coiled coil</keyword>
<feature type="compositionally biased region" description="Basic and acidic residues" evidence="4">
    <location>
        <begin position="674"/>
        <end position="691"/>
    </location>
</feature>
<feature type="region of interest" description="Disordered" evidence="4">
    <location>
        <begin position="649"/>
        <end position="691"/>
    </location>
</feature>
<dbReference type="PROSITE" id="PS51450">
    <property type="entry name" value="LRR"/>
    <property type="match status" value="3"/>
</dbReference>
<sequence length="1383" mass="151385">MVASVGEAAVARRIEREMARSLEAKRKRRDDNIREDKRARCAVVFQAIWRGRCMRALVAPALASRPRQAEETRRMFQEERLAERVVALEAERRELELKHQYTELDAMRYAEKRTRASWAFLRHLEETARGEELVRMRAEERFTRALMDVEIQDLRRAQIAQREEEESSRMHAEDLAMRELKLAEKAQILERVVMQAEDMLARGLKNFKEQELASSRAEGYRMAAEDSASATWNAEFRRQREACLREAWARSTPIQRAADPRGVAAARALVCADGVRTPSKPEPSELLDERTILMMEQARRREYCKRHLDRISASALRVRKDRQAAAHTKGLGRTLSGHGNKSGARGGSQGEVSFEEDLVSPKKDRAGPAERDGAECQLTSDMLSHLGPLEDLTALELCVEGLTSASLLQACTSLKSLSLNVNRLSSPSGLVVSTSLVRLGLRDNRLSSLQGLSGLPSLRELRLDINHLSSLHELKLLPALVELSANTNHIRELPEGFAAGLMQPTDPIPAQTETCPTVVERAVACGGLQKLELYHNRLASINPRALQGLASLTHLDLGRNQLQTLDGQALECCPALSTLILSQNLLREPPSPLCLPLLNELWLSGNQIRSMGSWASSPTETRLDSLPERWTKHRAILEGALLELSGDSPQQLRASPGDQHLKHTPFLGRVSEGQGRESEYGKQETSTRGEHGRTYDDATVWLPSLEVLHLQDNALETLGGRFSLAGCPLLRSFDASFNQLRAPDEISLSLEACSGLEEVRLHDNPASACPNYADAITLSCPHLTQMDGVHLDAQVQHWRAGANAYGRRADLVLPFLLETGETSEARRGAAAATPTTARNETTGNDVSESKASKEASVGDYCPWCGVCTLRAKHANDTVEESDAVNVAEVIVRGRDGARDEASGLDPASGTTNLPQHIPGCVEGGRSSGPSTCVSCGFELPSADLWSVSESRAARSFVSWQDVCSAGGRWRDGFCADVRDTIGMGQEEMSERDSFRKACLQGRVEREKMRRRHRREERNVATGAGVNEERTAQLVASSPSVRQDVGTTWPANEKAVTKLQSAFRGFHVRRALQAALDSAKYVDDELEGLLNINGGDRFELDRFLSPPPELGDGWLGTTAVAQGNKNIPRHLTPPSRAKATSIRAIDTARAAVSNTPRRPHPRGGDGVEATSRTRLDSYCTGGTGHATKSTILSETVQAVQTGRSDDRETAERTTSDEGSASARDKASEGGGGPERRAKSDLARDWGLTDPRAARAFAKRAKRLRKFQNGEGQKKKNTQHSRSGSGGESATQRSNGGEGGWVQVPRAPREARPRLAPVGSDNPAVATTDPGAQQSTRRGARPWSLTKPHRSSPGRGRPCAQLHAQDLGLSCAETVFVHKSGPTAV</sequence>
<dbReference type="STRING" id="2880.D7FVE2"/>
<feature type="compositionally biased region" description="Polar residues" evidence="4">
    <location>
        <begin position="1278"/>
        <end position="1293"/>
    </location>
</feature>
<evidence type="ECO:0000313" key="6">
    <source>
        <dbReference type="Proteomes" id="UP000002630"/>
    </source>
</evidence>
<dbReference type="Gene3D" id="3.80.10.10">
    <property type="entry name" value="Ribonuclease Inhibitor"/>
    <property type="match status" value="3"/>
</dbReference>
<proteinExistence type="predicted"/>
<dbReference type="SUPFAM" id="SSF52058">
    <property type="entry name" value="L domain-like"/>
    <property type="match status" value="1"/>
</dbReference>
<dbReference type="InterPro" id="IPR032675">
    <property type="entry name" value="LRR_dom_sf"/>
</dbReference>
<dbReference type="PANTHER" id="PTHR45973:SF35">
    <property type="entry name" value="LEUCINE-RICH REPEAT-CONTAINING PROTEIN 43"/>
    <property type="match status" value="1"/>
</dbReference>
<accession>D7FVE2</accession>
<dbReference type="eggNOG" id="KOG0531">
    <property type="taxonomic scope" value="Eukaryota"/>
</dbReference>
<keyword evidence="6" id="KW-1185">Reference proteome</keyword>
<dbReference type="SMART" id="SM00369">
    <property type="entry name" value="LRR_TYP"/>
    <property type="match status" value="6"/>
</dbReference>
<dbReference type="InterPro" id="IPR001611">
    <property type="entry name" value="Leu-rich_rpt"/>
</dbReference>
<keyword evidence="1" id="KW-0433">Leucine-rich repeat</keyword>
<evidence type="ECO:0000256" key="1">
    <source>
        <dbReference type="ARBA" id="ARBA00022614"/>
    </source>
</evidence>
<gene>
    <name evidence="5" type="ORF">Esi_0029_0124</name>
</gene>
<dbReference type="InterPro" id="IPR003591">
    <property type="entry name" value="Leu-rich_rpt_typical-subtyp"/>
</dbReference>
<feature type="region of interest" description="Disordered" evidence="4">
    <location>
        <begin position="322"/>
        <end position="373"/>
    </location>
</feature>
<dbReference type="EMBL" id="FN649742">
    <property type="protein sequence ID" value="CBJ26314.1"/>
    <property type="molecule type" value="Genomic_DNA"/>
</dbReference>
<dbReference type="OrthoDB" id="113091at2759"/>
<evidence type="ECO:0000256" key="2">
    <source>
        <dbReference type="ARBA" id="ARBA00022737"/>
    </source>
</evidence>
<feature type="compositionally biased region" description="Low complexity" evidence="4">
    <location>
        <begin position="828"/>
        <end position="843"/>
    </location>
</feature>
<reference evidence="5 6" key="1">
    <citation type="journal article" date="2010" name="Nature">
        <title>The Ectocarpus genome and the independent evolution of multicellularity in brown algae.</title>
        <authorList>
            <person name="Cock J.M."/>
            <person name="Sterck L."/>
            <person name="Rouze P."/>
            <person name="Scornet D."/>
            <person name="Allen A.E."/>
            <person name="Amoutzias G."/>
            <person name="Anthouard V."/>
            <person name="Artiguenave F."/>
            <person name="Aury J.M."/>
            <person name="Badger J.H."/>
            <person name="Beszteri B."/>
            <person name="Billiau K."/>
            <person name="Bonnet E."/>
            <person name="Bothwell J.H."/>
            <person name="Bowler C."/>
            <person name="Boyen C."/>
            <person name="Brownlee C."/>
            <person name="Carrano C.J."/>
            <person name="Charrier B."/>
            <person name="Cho G.Y."/>
            <person name="Coelho S.M."/>
            <person name="Collen J."/>
            <person name="Corre E."/>
            <person name="Da Silva C."/>
            <person name="Delage L."/>
            <person name="Delaroque N."/>
            <person name="Dittami S.M."/>
            <person name="Doulbeau S."/>
            <person name="Elias M."/>
            <person name="Farnham G."/>
            <person name="Gachon C.M."/>
            <person name="Gschloessl B."/>
            <person name="Heesch S."/>
            <person name="Jabbari K."/>
            <person name="Jubin C."/>
            <person name="Kawai H."/>
            <person name="Kimura K."/>
            <person name="Kloareg B."/>
            <person name="Kupper F.C."/>
            <person name="Lang D."/>
            <person name="Le Bail A."/>
            <person name="Leblanc C."/>
            <person name="Lerouge P."/>
            <person name="Lohr M."/>
            <person name="Lopez P.J."/>
            <person name="Martens C."/>
            <person name="Maumus F."/>
            <person name="Michel G."/>
            <person name="Miranda-Saavedra D."/>
            <person name="Morales J."/>
            <person name="Moreau H."/>
            <person name="Motomura T."/>
            <person name="Nagasato C."/>
            <person name="Napoli C.A."/>
            <person name="Nelson D.R."/>
            <person name="Nyvall-Collen P."/>
            <person name="Peters A.F."/>
            <person name="Pommier C."/>
            <person name="Potin P."/>
            <person name="Poulain J."/>
            <person name="Quesneville H."/>
            <person name="Read B."/>
            <person name="Rensing S.A."/>
            <person name="Ritter A."/>
            <person name="Rousvoal S."/>
            <person name="Samanta M."/>
            <person name="Samson G."/>
            <person name="Schroeder D.C."/>
            <person name="Segurens B."/>
            <person name="Strittmatter M."/>
            <person name="Tonon T."/>
            <person name="Tregear J.W."/>
            <person name="Valentin K."/>
            <person name="von Dassow P."/>
            <person name="Yamagishi T."/>
            <person name="Van de Peer Y."/>
            <person name="Wincker P."/>
        </authorList>
    </citation>
    <scope>NUCLEOTIDE SEQUENCE [LARGE SCALE GENOMIC DNA]</scope>
    <source>
        <strain evidence="6">Ec32 / CCAP1310/4</strain>
    </source>
</reference>
<evidence type="ECO:0000313" key="5">
    <source>
        <dbReference type="EMBL" id="CBJ26314.1"/>
    </source>
</evidence>
<organism evidence="5 6">
    <name type="scientific">Ectocarpus siliculosus</name>
    <name type="common">Brown alga</name>
    <name type="synonym">Conferva siliculosa</name>
    <dbReference type="NCBI Taxonomy" id="2880"/>
    <lineage>
        <taxon>Eukaryota</taxon>
        <taxon>Sar</taxon>
        <taxon>Stramenopiles</taxon>
        <taxon>Ochrophyta</taxon>
        <taxon>PX clade</taxon>
        <taxon>Phaeophyceae</taxon>
        <taxon>Ectocarpales</taxon>
        <taxon>Ectocarpaceae</taxon>
        <taxon>Ectocarpus</taxon>
    </lineage>
</organism>
<dbReference type="PANTHER" id="PTHR45973">
    <property type="entry name" value="PROTEIN PHOSPHATASE 1 REGULATORY SUBUNIT SDS22-RELATED"/>
    <property type="match status" value="1"/>
</dbReference>
<feature type="region of interest" description="Disordered" evidence="4">
    <location>
        <begin position="1146"/>
        <end position="1245"/>
    </location>
</feature>
<dbReference type="EMBL" id="FN648475">
    <property type="protein sequence ID" value="CBJ26314.1"/>
    <property type="molecule type" value="Genomic_DNA"/>
</dbReference>
<feature type="compositionally biased region" description="Basic and acidic residues" evidence="4">
    <location>
        <begin position="1221"/>
        <end position="1242"/>
    </location>
</feature>
<dbReference type="Pfam" id="PF13855">
    <property type="entry name" value="LRR_8"/>
    <property type="match status" value="1"/>
</dbReference>